<sequence>MLQTMRDNAQGMIAKVIVFFIIFVFALWGVESIVSLGGGTPATATVGDQEITEADIVRTVEQQKANLRRQFGEQYDENLFNEKFLRQSALEQLIEQKVALVQADKLGLRAASSAIDETIVTIPAFQQDGRFDKEQFQNVLRMNGLSPLTFRASLADDIKTNQARAAFVLSSVETPFAVQISEALNNELRTFSFYEVNAKDLEASIELSDDDIQLAYEANKDRYKTEEQVRIQYVQLKRADIAAKQDVSEEELQAAYLDYQSRELAKEQRSSSHILIEANDDRNDADALALAQEIKSRLDKGEDFAALAKEYSDDIGTKNAGGNLGLNTKGSFVPEFEDVLYALQPQQISSPVKSEFGYHIIRLDSIVTPAVKTLAEMKTELSREVREGKAEAMYAEQMQELSNISFSAESIADVASALNLELQSTDFFSRQNGNGIALNEGVRQVAFQENVMLDKQISEVVELQDGAVVLAVSEHNDASVKPLSDVKAQVVANLKRERALAQARVLADAIVSGEEQAKAWKKVSATFQQSSEAPRLAQQKAFALTVGQSDVVKTPGGFTVVTLDAVDAKNWQDMALSDEAKESGRAQNSRADMLSYQAWAKSATKIERSGS</sequence>
<organism evidence="14 15">
    <name type="scientific">Thalassolituus pacificus</name>
    <dbReference type="NCBI Taxonomy" id="2975440"/>
    <lineage>
        <taxon>Bacteria</taxon>
        <taxon>Pseudomonadati</taxon>
        <taxon>Pseudomonadota</taxon>
        <taxon>Gammaproteobacteria</taxon>
        <taxon>Oceanospirillales</taxon>
        <taxon>Oceanospirillaceae</taxon>
        <taxon>Thalassolituus</taxon>
    </lineage>
</organism>
<dbReference type="SUPFAM" id="SSF109998">
    <property type="entry name" value="Triger factor/SurA peptide-binding domain-like"/>
    <property type="match status" value="1"/>
</dbReference>
<dbReference type="GO" id="GO:0005886">
    <property type="term" value="C:plasma membrane"/>
    <property type="evidence" value="ECO:0007669"/>
    <property type="project" value="UniProtKB-SubCell"/>
</dbReference>
<proteinExistence type="inferred from homology"/>
<evidence type="ECO:0000256" key="7">
    <source>
        <dbReference type="ARBA" id="ARBA00023186"/>
    </source>
</evidence>
<feature type="transmembrane region" description="Helical" evidence="12">
    <location>
        <begin position="12"/>
        <end position="30"/>
    </location>
</feature>
<dbReference type="InterPro" id="IPR046357">
    <property type="entry name" value="PPIase_dom_sf"/>
</dbReference>
<keyword evidence="11" id="KW-0697">Rotamase</keyword>
<comment type="caution">
    <text evidence="14">The sequence shown here is derived from an EMBL/GenBank/DDBJ whole genome shotgun (WGS) entry which is preliminary data.</text>
</comment>
<keyword evidence="3" id="KW-0997">Cell inner membrane</keyword>
<reference evidence="14" key="2">
    <citation type="submission" date="2022-08" db="EMBL/GenBank/DDBJ databases">
        <authorList>
            <person name="Dong C."/>
        </authorList>
    </citation>
    <scope>NUCLEOTIDE SEQUENCE</scope>
    <source>
        <strain evidence="14">59MF3M-4</strain>
    </source>
</reference>
<dbReference type="PANTHER" id="PTHR47529">
    <property type="entry name" value="PEPTIDYL-PROLYL CIS-TRANS ISOMERASE D"/>
    <property type="match status" value="1"/>
</dbReference>
<dbReference type="InterPro" id="IPR052029">
    <property type="entry name" value="PpiD_chaperone"/>
</dbReference>
<protein>
    <recommendedName>
        <fullName evidence="9">Periplasmic chaperone PpiD</fullName>
    </recommendedName>
    <alternativeName>
        <fullName evidence="10">Periplasmic folding chaperone</fullName>
    </alternativeName>
</protein>
<comment type="subcellular location">
    <subcellularLocation>
        <location evidence="1">Cell inner membrane</location>
        <topology evidence="1">Single-pass type II membrane protein</topology>
        <orientation evidence="1">Periplasmic side</orientation>
    </subcellularLocation>
</comment>
<comment type="similarity">
    <text evidence="8">Belongs to the PpiD chaperone family.</text>
</comment>
<dbReference type="RefSeq" id="WP_260976503.1">
    <property type="nucleotide sequence ID" value="NZ_JAOANI010000019.1"/>
</dbReference>
<evidence type="ECO:0000256" key="4">
    <source>
        <dbReference type="ARBA" id="ARBA00022692"/>
    </source>
</evidence>
<dbReference type="EMBL" id="JAOANI010000019">
    <property type="protein sequence ID" value="MCT7359639.1"/>
    <property type="molecule type" value="Genomic_DNA"/>
</dbReference>
<dbReference type="GO" id="GO:0003755">
    <property type="term" value="F:peptidyl-prolyl cis-trans isomerase activity"/>
    <property type="evidence" value="ECO:0007669"/>
    <property type="project" value="UniProtKB-KW"/>
</dbReference>
<dbReference type="Pfam" id="PF13624">
    <property type="entry name" value="SurA_N_3"/>
    <property type="match status" value="1"/>
</dbReference>
<keyword evidence="4 12" id="KW-0812">Transmembrane</keyword>
<dbReference type="Gene3D" id="1.10.4030.10">
    <property type="entry name" value="Porin chaperone SurA, peptide-binding domain"/>
    <property type="match status" value="1"/>
</dbReference>
<keyword evidence="5 12" id="KW-1133">Transmembrane helix</keyword>
<evidence type="ECO:0000259" key="13">
    <source>
        <dbReference type="PROSITE" id="PS50198"/>
    </source>
</evidence>
<dbReference type="AlphaFoldDB" id="A0A9X2WG40"/>
<evidence type="ECO:0000256" key="12">
    <source>
        <dbReference type="SAM" id="Phobius"/>
    </source>
</evidence>
<evidence type="ECO:0000313" key="14">
    <source>
        <dbReference type="EMBL" id="MCT7359639.1"/>
    </source>
</evidence>
<keyword evidence="6 12" id="KW-0472">Membrane</keyword>
<dbReference type="PROSITE" id="PS01096">
    <property type="entry name" value="PPIC_PPIASE_1"/>
    <property type="match status" value="1"/>
</dbReference>
<dbReference type="InterPro" id="IPR027304">
    <property type="entry name" value="Trigger_fact/SurA_dom_sf"/>
</dbReference>
<keyword evidence="2" id="KW-1003">Cell membrane</keyword>
<reference evidence="14" key="1">
    <citation type="journal article" date="2022" name="Front. Microbiol.">
        <title>Genome-based taxonomic rearrangement of Oceanobacter-related bacteria including the description of Thalassolituus hydrocarbonoclasticus sp. nov. and Thalassolituus pacificus sp. nov. and emended description of the genus Thalassolituus.</title>
        <authorList>
            <person name="Dong C."/>
            <person name="Wei L."/>
            <person name="Wang J."/>
            <person name="Lai Q."/>
            <person name="Huang Z."/>
            <person name="Shao Z."/>
        </authorList>
    </citation>
    <scope>NUCLEOTIDE SEQUENCE</scope>
    <source>
        <strain evidence="14">59MF3M-4</strain>
    </source>
</reference>
<dbReference type="InterPro" id="IPR000297">
    <property type="entry name" value="PPIase_PpiC"/>
</dbReference>
<accession>A0A9X2WG40</accession>
<evidence type="ECO:0000256" key="2">
    <source>
        <dbReference type="ARBA" id="ARBA00022475"/>
    </source>
</evidence>
<feature type="domain" description="PpiC" evidence="13">
    <location>
        <begin position="266"/>
        <end position="365"/>
    </location>
</feature>
<keyword evidence="15" id="KW-1185">Reference proteome</keyword>
<dbReference type="Proteomes" id="UP001147830">
    <property type="component" value="Unassembled WGS sequence"/>
</dbReference>
<evidence type="ECO:0000256" key="1">
    <source>
        <dbReference type="ARBA" id="ARBA00004382"/>
    </source>
</evidence>
<evidence type="ECO:0000256" key="3">
    <source>
        <dbReference type="ARBA" id="ARBA00022519"/>
    </source>
</evidence>
<name>A0A9X2WG40_9GAMM</name>
<dbReference type="InterPro" id="IPR023058">
    <property type="entry name" value="PPIase_PpiC_CS"/>
</dbReference>
<dbReference type="SUPFAM" id="SSF54534">
    <property type="entry name" value="FKBP-like"/>
    <property type="match status" value="1"/>
</dbReference>
<evidence type="ECO:0000256" key="6">
    <source>
        <dbReference type="ARBA" id="ARBA00023136"/>
    </source>
</evidence>
<evidence type="ECO:0000256" key="10">
    <source>
        <dbReference type="ARBA" id="ARBA00042775"/>
    </source>
</evidence>
<evidence type="ECO:0000256" key="5">
    <source>
        <dbReference type="ARBA" id="ARBA00022989"/>
    </source>
</evidence>
<evidence type="ECO:0000256" key="8">
    <source>
        <dbReference type="ARBA" id="ARBA00038408"/>
    </source>
</evidence>
<dbReference type="Gene3D" id="3.10.50.40">
    <property type="match status" value="1"/>
</dbReference>
<dbReference type="Pfam" id="PF00639">
    <property type="entry name" value="Rotamase"/>
    <property type="match status" value="1"/>
</dbReference>
<evidence type="ECO:0000256" key="9">
    <source>
        <dbReference type="ARBA" id="ARBA00040743"/>
    </source>
</evidence>
<keyword evidence="7" id="KW-0143">Chaperone</keyword>
<gene>
    <name evidence="14" type="ORF">NYR02_11500</name>
</gene>
<dbReference type="PROSITE" id="PS50198">
    <property type="entry name" value="PPIC_PPIASE_2"/>
    <property type="match status" value="1"/>
</dbReference>
<keyword evidence="11" id="KW-0413">Isomerase</keyword>
<evidence type="ECO:0000313" key="15">
    <source>
        <dbReference type="Proteomes" id="UP001147830"/>
    </source>
</evidence>
<dbReference type="PANTHER" id="PTHR47529:SF1">
    <property type="entry name" value="PERIPLASMIC CHAPERONE PPID"/>
    <property type="match status" value="1"/>
</dbReference>
<evidence type="ECO:0000256" key="11">
    <source>
        <dbReference type="PROSITE-ProRule" id="PRU00278"/>
    </source>
</evidence>